<evidence type="ECO:0000259" key="9">
    <source>
        <dbReference type="PROSITE" id="PS51806"/>
    </source>
</evidence>
<feature type="coiled-coil region" evidence="7">
    <location>
        <begin position="97"/>
        <end position="124"/>
    </location>
</feature>
<evidence type="ECO:0000256" key="2">
    <source>
        <dbReference type="ARBA" id="ARBA00007163"/>
    </source>
</evidence>
<evidence type="ECO:0000259" key="8">
    <source>
        <dbReference type="PROSITE" id="PS50217"/>
    </source>
</evidence>
<dbReference type="InterPro" id="IPR025422">
    <property type="entry name" value="TGA_domain"/>
</dbReference>
<evidence type="ECO:0000256" key="5">
    <source>
        <dbReference type="ARBA" id="ARBA00023163"/>
    </source>
</evidence>
<dbReference type="Gene3D" id="1.20.5.170">
    <property type="match status" value="1"/>
</dbReference>
<dbReference type="GO" id="GO:0006351">
    <property type="term" value="P:DNA-templated transcription"/>
    <property type="evidence" value="ECO:0007669"/>
    <property type="project" value="InterPro"/>
</dbReference>
<keyword evidence="7" id="KW-0175">Coiled coil</keyword>
<evidence type="ECO:0000256" key="1">
    <source>
        <dbReference type="ARBA" id="ARBA00004123"/>
    </source>
</evidence>
<dbReference type="GO" id="GO:0005634">
    <property type="term" value="C:nucleus"/>
    <property type="evidence" value="ECO:0007669"/>
    <property type="project" value="UniProtKB-SubCell"/>
</dbReference>
<dbReference type="PANTHER" id="PTHR45693:SF36">
    <property type="entry name" value="TRANSCRIPTION FACTOR TGA4"/>
    <property type="match status" value="1"/>
</dbReference>
<dbReference type="OrthoDB" id="2015618at2759"/>
<dbReference type="KEGG" id="egu:105041663"/>
<dbReference type="PROSITE" id="PS00036">
    <property type="entry name" value="BZIP_BASIC"/>
    <property type="match status" value="1"/>
</dbReference>
<dbReference type="AlphaFoldDB" id="A0A8N4F505"/>
<dbReference type="InterPro" id="IPR046347">
    <property type="entry name" value="bZIP_sf"/>
</dbReference>
<dbReference type="RefSeq" id="XP_029119361.1">
    <property type="nucleotide sequence ID" value="XM_029263528.1"/>
</dbReference>
<dbReference type="SUPFAM" id="SSF57959">
    <property type="entry name" value="Leucine zipper domain"/>
    <property type="match status" value="1"/>
</dbReference>
<dbReference type="InterPro" id="IPR004827">
    <property type="entry name" value="bZIP"/>
</dbReference>
<comment type="similarity">
    <text evidence="2">Belongs to the bZIP family.</text>
</comment>
<keyword evidence="4" id="KW-0238">DNA-binding</keyword>
<evidence type="ECO:0000256" key="7">
    <source>
        <dbReference type="SAM" id="Coils"/>
    </source>
</evidence>
<keyword evidence="10" id="KW-1185">Reference proteome</keyword>
<evidence type="ECO:0000256" key="3">
    <source>
        <dbReference type="ARBA" id="ARBA00023015"/>
    </source>
</evidence>
<reference evidence="11" key="1">
    <citation type="submission" date="2025-08" db="UniProtKB">
        <authorList>
            <consortium name="RefSeq"/>
        </authorList>
    </citation>
    <scope>IDENTIFICATION</scope>
</reference>
<evidence type="ECO:0000313" key="11">
    <source>
        <dbReference type="RefSeq" id="XP_029119361.1"/>
    </source>
</evidence>
<dbReference type="Pfam" id="PF00170">
    <property type="entry name" value="bZIP_1"/>
    <property type="match status" value="1"/>
</dbReference>
<feature type="domain" description="BZIP" evidence="8">
    <location>
        <begin position="76"/>
        <end position="120"/>
    </location>
</feature>
<dbReference type="PROSITE" id="PS51806">
    <property type="entry name" value="DOG1"/>
    <property type="match status" value="1"/>
</dbReference>
<evidence type="ECO:0000256" key="6">
    <source>
        <dbReference type="ARBA" id="ARBA00023242"/>
    </source>
</evidence>
<dbReference type="PANTHER" id="PTHR45693">
    <property type="entry name" value="TRANSCRIPTION FACTOR TGA9"/>
    <property type="match status" value="1"/>
</dbReference>
<protein>
    <submittedName>
        <fullName evidence="11">Transcription factor TGA4 isoform X1</fullName>
    </submittedName>
</protein>
<proteinExistence type="inferred from homology"/>
<keyword evidence="5" id="KW-0804">Transcription</keyword>
<dbReference type="SMART" id="SM00338">
    <property type="entry name" value="BRLZ"/>
    <property type="match status" value="1"/>
</dbReference>
<dbReference type="Proteomes" id="UP000504607">
    <property type="component" value="Chromosome 3"/>
</dbReference>
<keyword evidence="3" id="KW-0805">Transcription regulation</keyword>
<sequence length="368" mass="41636">MSFQSTRYSSCSTMGIYEQNHQVSMWDDSFRADSSQYTCSSTVLEADVKIDSGFENITHETLGSSKKSNQEANKPGDKVLRRLAQNREAARKSRLRKKVYIQQLEESRMKLTQLEQELEQVRQQEAYTHGHSSDSFLGSSGAADSGLVGIAAFEMEYGHWVEEQNRHTCGLRAALHAHVSDLELRILVESGMRHYDELFRIKALAAKSDVFYLMSGMWKTSAERFFLWIGGFRPSEILKVVSPQLDPLTEQQLVAVYNLQQSSQQAEDALSQGLDKLRQTLAETIISDPLDTPNMANYMGLMTNAMGKLEALISFVNQADHLRHQTLQLVYQILTTRQAARGLLAIGDYFQRLRALSSLWAARPRELA</sequence>
<dbReference type="Pfam" id="PF14144">
    <property type="entry name" value="DOG1"/>
    <property type="match status" value="1"/>
</dbReference>
<evidence type="ECO:0000256" key="4">
    <source>
        <dbReference type="ARBA" id="ARBA00023125"/>
    </source>
</evidence>
<comment type="subcellular location">
    <subcellularLocation>
        <location evidence="1">Nucleus</location>
    </subcellularLocation>
</comment>
<gene>
    <name evidence="11" type="primary">LOC105041663</name>
</gene>
<dbReference type="FunFam" id="1.20.5.170:FF:000019">
    <property type="entry name" value="BZIP family transcription factor"/>
    <property type="match status" value="1"/>
</dbReference>
<name>A0A8N4F505_ELAGV</name>
<keyword evidence="6" id="KW-0539">Nucleus</keyword>
<accession>A0A8N4F505</accession>
<dbReference type="PROSITE" id="PS50217">
    <property type="entry name" value="BZIP"/>
    <property type="match status" value="1"/>
</dbReference>
<feature type="domain" description="DOG1" evidence="9">
    <location>
        <begin position="150"/>
        <end position="363"/>
    </location>
</feature>
<organism evidence="10 11">
    <name type="scientific">Elaeis guineensis var. tenera</name>
    <name type="common">Oil palm</name>
    <dbReference type="NCBI Taxonomy" id="51953"/>
    <lineage>
        <taxon>Eukaryota</taxon>
        <taxon>Viridiplantae</taxon>
        <taxon>Streptophyta</taxon>
        <taxon>Embryophyta</taxon>
        <taxon>Tracheophyta</taxon>
        <taxon>Spermatophyta</taxon>
        <taxon>Magnoliopsida</taxon>
        <taxon>Liliopsida</taxon>
        <taxon>Arecaceae</taxon>
        <taxon>Arecoideae</taxon>
        <taxon>Cocoseae</taxon>
        <taxon>Elaeidinae</taxon>
        <taxon>Elaeis</taxon>
    </lineage>
</organism>
<dbReference type="GO" id="GO:0043565">
    <property type="term" value="F:sequence-specific DNA binding"/>
    <property type="evidence" value="ECO:0007669"/>
    <property type="project" value="InterPro"/>
</dbReference>
<evidence type="ECO:0000313" key="10">
    <source>
        <dbReference type="Proteomes" id="UP000504607"/>
    </source>
</evidence>
<dbReference type="GO" id="GO:0003700">
    <property type="term" value="F:DNA-binding transcription factor activity"/>
    <property type="evidence" value="ECO:0007669"/>
    <property type="project" value="InterPro"/>
</dbReference>